<dbReference type="EMBL" id="FPAS01000005">
    <property type="protein sequence ID" value="SFT83598.1"/>
    <property type="molecule type" value="Genomic_DNA"/>
</dbReference>
<dbReference type="Pfam" id="PF13545">
    <property type="entry name" value="HTH_Crp_2"/>
    <property type="match status" value="1"/>
</dbReference>
<keyword evidence="3" id="KW-0238">DNA-binding</keyword>
<dbReference type="GO" id="GO:0003677">
    <property type="term" value="F:DNA binding"/>
    <property type="evidence" value="ECO:0007669"/>
    <property type="project" value="UniProtKB-KW"/>
</dbReference>
<keyword evidence="1 5" id="KW-0597">Phosphoprotein</keyword>
<evidence type="ECO:0000259" key="6">
    <source>
        <dbReference type="PROSITE" id="PS50042"/>
    </source>
</evidence>
<dbReference type="Gene3D" id="2.60.120.10">
    <property type="entry name" value="Jelly Rolls"/>
    <property type="match status" value="1"/>
</dbReference>
<dbReference type="RefSeq" id="WP_090251031.1">
    <property type="nucleotide sequence ID" value="NZ_FPAS01000005.1"/>
</dbReference>
<sequence>MKKILLIEDNEDFRLNTTEILELNDYEVITACNGVEGIEKAILTKPDIIICDVMMPQLDGYGVINILTKNPETSSIPFIFLTAKAEKTDIRKGMNLGADDYLLKPFDEQSLISSIETRIARNQKIKSQILQAFVGQGAVIEEDNKHQDIKSLLEHKKTKSYKAKEELYREGDFAHYLYYVNKGKVKCQKTDSYGKTFVTQIINPEEFFGYMALLEGSEHNESTIALEDTEITLIPKKEFLKLIESNREVATLFIKLLTGNIKEKEEKLLQLAYAPVKERIARTLLNLCEKDGVHTLNISRDDLANIVGTAKESLVRNLSTFKSEGVIRTSGREITVLKPEELSRLIDLV</sequence>
<feature type="domain" description="Response regulatory" evidence="7">
    <location>
        <begin position="3"/>
        <end position="119"/>
    </location>
</feature>
<name>A0A1I7B8X5_9FLAO</name>
<dbReference type="InterPro" id="IPR036388">
    <property type="entry name" value="WH-like_DNA-bd_sf"/>
</dbReference>
<feature type="modified residue" description="4-aspartylphosphate" evidence="5">
    <location>
        <position position="52"/>
    </location>
</feature>
<evidence type="ECO:0000256" key="2">
    <source>
        <dbReference type="ARBA" id="ARBA00023015"/>
    </source>
</evidence>
<dbReference type="Pfam" id="PF00072">
    <property type="entry name" value="Response_reg"/>
    <property type="match status" value="1"/>
</dbReference>
<dbReference type="CDD" id="cd00038">
    <property type="entry name" value="CAP_ED"/>
    <property type="match status" value="1"/>
</dbReference>
<dbReference type="SMART" id="SM00100">
    <property type="entry name" value="cNMP"/>
    <property type="match status" value="1"/>
</dbReference>
<keyword evidence="2" id="KW-0805">Transcription regulation</keyword>
<dbReference type="InterPro" id="IPR011006">
    <property type="entry name" value="CheY-like_superfamily"/>
</dbReference>
<evidence type="ECO:0000259" key="8">
    <source>
        <dbReference type="PROSITE" id="PS51063"/>
    </source>
</evidence>
<dbReference type="STRING" id="477690.SAMN05216474_2580"/>
<evidence type="ECO:0000313" key="9">
    <source>
        <dbReference type="EMBL" id="SFT83598.1"/>
    </source>
</evidence>
<dbReference type="PROSITE" id="PS50110">
    <property type="entry name" value="RESPONSE_REGULATORY"/>
    <property type="match status" value="1"/>
</dbReference>
<accession>A0A1I7B8X5</accession>
<keyword evidence="10" id="KW-1185">Reference proteome</keyword>
<evidence type="ECO:0000256" key="1">
    <source>
        <dbReference type="ARBA" id="ARBA00022553"/>
    </source>
</evidence>
<proteinExistence type="predicted"/>
<dbReference type="InterPro" id="IPR001789">
    <property type="entry name" value="Sig_transdc_resp-reg_receiver"/>
</dbReference>
<evidence type="ECO:0000256" key="4">
    <source>
        <dbReference type="ARBA" id="ARBA00023163"/>
    </source>
</evidence>
<keyword evidence="9" id="KW-0808">Transferase</keyword>
<dbReference type="Gene3D" id="1.10.10.10">
    <property type="entry name" value="Winged helix-like DNA-binding domain superfamily/Winged helix DNA-binding domain"/>
    <property type="match status" value="1"/>
</dbReference>
<evidence type="ECO:0000256" key="3">
    <source>
        <dbReference type="ARBA" id="ARBA00023125"/>
    </source>
</evidence>
<keyword evidence="9" id="KW-0418">Kinase</keyword>
<protein>
    <submittedName>
        <fullName evidence="9">cAMP-binding domain of CRP or a regulatory subunit of cAMP-dependent protein kinases</fullName>
    </submittedName>
</protein>
<dbReference type="SMART" id="SM00419">
    <property type="entry name" value="HTH_CRP"/>
    <property type="match status" value="1"/>
</dbReference>
<dbReference type="PROSITE" id="PS51063">
    <property type="entry name" value="HTH_CRP_2"/>
    <property type="match status" value="1"/>
</dbReference>
<dbReference type="PANTHER" id="PTHR43547">
    <property type="entry name" value="TWO-COMPONENT HISTIDINE KINASE"/>
    <property type="match status" value="1"/>
</dbReference>
<feature type="domain" description="HTH crp-type" evidence="8">
    <location>
        <begin position="274"/>
        <end position="340"/>
    </location>
</feature>
<evidence type="ECO:0000259" key="7">
    <source>
        <dbReference type="PROSITE" id="PS50110"/>
    </source>
</evidence>
<dbReference type="SMART" id="SM00448">
    <property type="entry name" value="REC"/>
    <property type="match status" value="1"/>
</dbReference>
<dbReference type="InterPro" id="IPR018490">
    <property type="entry name" value="cNMP-bd_dom_sf"/>
</dbReference>
<dbReference type="GO" id="GO:0006355">
    <property type="term" value="P:regulation of DNA-templated transcription"/>
    <property type="evidence" value="ECO:0007669"/>
    <property type="project" value="InterPro"/>
</dbReference>
<dbReference type="SUPFAM" id="SSF51206">
    <property type="entry name" value="cAMP-binding domain-like"/>
    <property type="match status" value="1"/>
</dbReference>
<dbReference type="PANTHER" id="PTHR43547:SF2">
    <property type="entry name" value="HYBRID SIGNAL TRANSDUCTION HISTIDINE KINASE C"/>
    <property type="match status" value="1"/>
</dbReference>
<dbReference type="SUPFAM" id="SSF46785">
    <property type="entry name" value="Winged helix' DNA-binding domain"/>
    <property type="match status" value="1"/>
</dbReference>
<evidence type="ECO:0000313" key="10">
    <source>
        <dbReference type="Proteomes" id="UP000236454"/>
    </source>
</evidence>
<dbReference type="Pfam" id="PF00027">
    <property type="entry name" value="cNMP_binding"/>
    <property type="match status" value="1"/>
</dbReference>
<gene>
    <name evidence="9" type="ORF">SAMN05216474_2580</name>
</gene>
<dbReference type="OrthoDB" id="9127033at2"/>
<dbReference type="SUPFAM" id="SSF52172">
    <property type="entry name" value="CheY-like"/>
    <property type="match status" value="1"/>
</dbReference>
<dbReference type="InterPro" id="IPR036390">
    <property type="entry name" value="WH_DNA-bd_sf"/>
</dbReference>
<dbReference type="PROSITE" id="PS50042">
    <property type="entry name" value="CNMP_BINDING_3"/>
    <property type="match status" value="1"/>
</dbReference>
<dbReference type="Proteomes" id="UP000236454">
    <property type="component" value="Unassembled WGS sequence"/>
</dbReference>
<reference evidence="9 10" key="1">
    <citation type="submission" date="2016-10" db="EMBL/GenBank/DDBJ databases">
        <authorList>
            <person name="de Groot N.N."/>
        </authorList>
    </citation>
    <scope>NUCLEOTIDE SEQUENCE [LARGE SCALE GENOMIC DNA]</scope>
    <source>
        <strain evidence="9 10">CGMCC 1.7005</strain>
    </source>
</reference>
<dbReference type="Gene3D" id="3.40.50.2300">
    <property type="match status" value="1"/>
</dbReference>
<dbReference type="InterPro" id="IPR012318">
    <property type="entry name" value="HTH_CRP"/>
</dbReference>
<dbReference type="GO" id="GO:0000155">
    <property type="term" value="F:phosphorelay sensor kinase activity"/>
    <property type="evidence" value="ECO:0007669"/>
    <property type="project" value="TreeGrafter"/>
</dbReference>
<organism evidence="9 10">
    <name type="scientific">Lishizhenia tianjinensis</name>
    <dbReference type="NCBI Taxonomy" id="477690"/>
    <lineage>
        <taxon>Bacteria</taxon>
        <taxon>Pseudomonadati</taxon>
        <taxon>Bacteroidota</taxon>
        <taxon>Flavobacteriia</taxon>
        <taxon>Flavobacteriales</taxon>
        <taxon>Crocinitomicaceae</taxon>
        <taxon>Lishizhenia</taxon>
    </lineage>
</organism>
<dbReference type="InterPro" id="IPR000595">
    <property type="entry name" value="cNMP-bd_dom"/>
</dbReference>
<evidence type="ECO:0000256" key="5">
    <source>
        <dbReference type="PROSITE-ProRule" id="PRU00169"/>
    </source>
</evidence>
<dbReference type="InterPro" id="IPR014710">
    <property type="entry name" value="RmlC-like_jellyroll"/>
</dbReference>
<dbReference type="AlphaFoldDB" id="A0A1I7B8X5"/>
<feature type="domain" description="Cyclic nucleotide-binding" evidence="6">
    <location>
        <begin position="140"/>
        <end position="243"/>
    </location>
</feature>
<keyword evidence="4" id="KW-0804">Transcription</keyword>